<keyword evidence="2" id="KW-0560">Oxidoreductase</keyword>
<sequence length="311" mass="32328">MIRLDGKVIVVTGAGRGIGRAHAELLAARGAAVVIGDLGVDIDGSGVSSDPAQEVAEAITAAGGCAVACAADIREADGAQALLQAALDLGGRVDGLVNNAGILSHVAFAEMSLAEIQRQFDVHVFGTVRVTQTLWPELVRSGGSVVNTTSSGIFGAPVSMAYSIAKGAVFAFSRALATVGDAEGVRVNLLMPGAETRMQAFAREQFGGAAEPSEEARRRSSPALVAPVVTYLMSDECSLNGEMIYAGHGHVRRFVLASGDGIHIEDLTPELIAENWEQISRLEPLHIVNDLPSFRASLGAPMTESGRVATR</sequence>
<protein>
    <submittedName>
        <fullName evidence="4">SDR family NAD(P)-dependent oxidoreductase</fullName>
    </submittedName>
</protein>
<dbReference type="InterPro" id="IPR002347">
    <property type="entry name" value="SDR_fam"/>
</dbReference>
<dbReference type="PANTHER" id="PTHR45024">
    <property type="entry name" value="DEHYDROGENASES, SHORT CHAIN"/>
    <property type="match status" value="1"/>
</dbReference>
<comment type="similarity">
    <text evidence="1 3">Belongs to the short-chain dehydrogenases/reductases (SDR) family.</text>
</comment>
<evidence type="ECO:0000313" key="5">
    <source>
        <dbReference type="Proteomes" id="UP001165368"/>
    </source>
</evidence>
<dbReference type="Gene3D" id="3.40.50.720">
    <property type="entry name" value="NAD(P)-binding Rossmann-like Domain"/>
    <property type="match status" value="1"/>
</dbReference>
<evidence type="ECO:0000256" key="3">
    <source>
        <dbReference type="RuleBase" id="RU000363"/>
    </source>
</evidence>
<dbReference type="RefSeq" id="WP_237818342.1">
    <property type="nucleotide sequence ID" value="NZ_JAKLTQ010000002.1"/>
</dbReference>
<accession>A0ABS9L3M0</accession>
<comment type="caution">
    <text evidence="4">The sequence shown here is derived from an EMBL/GenBank/DDBJ whole genome shotgun (WGS) entry which is preliminary data.</text>
</comment>
<dbReference type="PRINTS" id="PR00080">
    <property type="entry name" value="SDRFAMILY"/>
</dbReference>
<dbReference type="InterPro" id="IPR036291">
    <property type="entry name" value="NAD(P)-bd_dom_sf"/>
</dbReference>
<evidence type="ECO:0000313" key="4">
    <source>
        <dbReference type="EMBL" id="MCG2621236.1"/>
    </source>
</evidence>
<dbReference type="EMBL" id="JAKLTQ010000002">
    <property type="protein sequence ID" value="MCG2621236.1"/>
    <property type="molecule type" value="Genomic_DNA"/>
</dbReference>
<name>A0ABS9L3M0_9MICC</name>
<dbReference type="InterPro" id="IPR051687">
    <property type="entry name" value="Peroxisomal_Beta-Oxidation"/>
</dbReference>
<dbReference type="SUPFAM" id="SSF51735">
    <property type="entry name" value="NAD(P)-binding Rossmann-fold domains"/>
    <property type="match status" value="1"/>
</dbReference>
<gene>
    <name evidence="4" type="ORF">LVY72_04825</name>
</gene>
<dbReference type="Proteomes" id="UP001165368">
    <property type="component" value="Unassembled WGS sequence"/>
</dbReference>
<reference evidence="4" key="1">
    <citation type="submission" date="2022-01" db="EMBL/GenBank/DDBJ databases">
        <authorList>
            <person name="Jo J.-H."/>
            <person name="Im W.-T."/>
        </authorList>
    </citation>
    <scope>NUCLEOTIDE SEQUENCE</scope>
    <source>
        <strain evidence="4">I2-34</strain>
    </source>
</reference>
<evidence type="ECO:0000256" key="1">
    <source>
        <dbReference type="ARBA" id="ARBA00006484"/>
    </source>
</evidence>
<organism evidence="4 5">
    <name type="scientific">Arthrobacter hankyongi</name>
    <dbReference type="NCBI Taxonomy" id="2904801"/>
    <lineage>
        <taxon>Bacteria</taxon>
        <taxon>Bacillati</taxon>
        <taxon>Actinomycetota</taxon>
        <taxon>Actinomycetes</taxon>
        <taxon>Micrococcales</taxon>
        <taxon>Micrococcaceae</taxon>
        <taxon>Arthrobacter</taxon>
    </lineage>
</organism>
<dbReference type="PRINTS" id="PR00081">
    <property type="entry name" value="GDHRDH"/>
</dbReference>
<dbReference type="Pfam" id="PF00106">
    <property type="entry name" value="adh_short"/>
    <property type="match status" value="1"/>
</dbReference>
<proteinExistence type="inferred from homology"/>
<keyword evidence="5" id="KW-1185">Reference proteome</keyword>
<evidence type="ECO:0000256" key="2">
    <source>
        <dbReference type="ARBA" id="ARBA00023002"/>
    </source>
</evidence>
<dbReference type="PANTHER" id="PTHR45024:SF2">
    <property type="entry name" value="SCP2 DOMAIN-CONTAINING PROTEIN"/>
    <property type="match status" value="1"/>
</dbReference>